<evidence type="ECO:0000256" key="1">
    <source>
        <dbReference type="SAM" id="MobiDB-lite"/>
    </source>
</evidence>
<feature type="compositionally biased region" description="Acidic residues" evidence="1">
    <location>
        <begin position="77"/>
        <end position="94"/>
    </location>
</feature>
<sequence length="187" mass="21118">MRVAREDPVAKRVATSPPSKDVLEDQATLSQTDSLSQYNETEFLSTCASNRNRRGTSLLVEKIQQNNSPKKSTEVNISEEDSHEEEEEEGDDIEEYTRIIKGNAIETCVEDEILGSSSKSNMRDLAEEMPADEMPVGYRVYYNEGDGGMYINTPGQTQPVRISNIIYPHPLKPRKNHHHCHEKHAVS</sequence>
<evidence type="ECO:0000313" key="2">
    <source>
        <dbReference type="EMBL" id="RAL37966.1"/>
    </source>
</evidence>
<comment type="caution">
    <text evidence="2">The sequence shown here is derived from an EMBL/GenBank/DDBJ whole genome shotgun (WGS) entry which is preliminary data.</text>
</comment>
<dbReference type="Proteomes" id="UP000249390">
    <property type="component" value="Unassembled WGS sequence"/>
</dbReference>
<protein>
    <submittedName>
        <fullName evidence="2">Uncharacterized protein</fullName>
    </submittedName>
</protein>
<keyword evidence="3" id="KW-1185">Reference proteome</keyword>
<evidence type="ECO:0000313" key="3">
    <source>
        <dbReference type="Proteomes" id="UP000249390"/>
    </source>
</evidence>
<feature type="compositionally biased region" description="Polar residues" evidence="1">
    <location>
        <begin position="63"/>
        <end position="76"/>
    </location>
</feature>
<feature type="region of interest" description="Disordered" evidence="1">
    <location>
        <begin position="1"/>
        <end position="34"/>
    </location>
</feature>
<proteinExistence type="predicted"/>
<reference evidence="2 3" key="1">
    <citation type="submission" date="2018-06" db="EMBL/GenBank/DDBJ databases">
        <title>The Genome of Cuscuta australis (Dodder) Provides Insight into the Evolution of Plant Parasitism.</title>
        <authorList>
            <person name="Liu H."/>
        </authorList>
    </citation>
    <scope>NUCLEOTIDE SEQUENCE [LARGE SCALE GENOMIC DNA]</scope>
    <source>
        <strain evidence="3">cv. Yunnan</strain>
        <tissue evidence="2">Vines</tissue>
    </source>
</reference>
<organism evidence="2 3">
    <name type="scientific">Cuscuta australis</name>
    <dbReference type="NCBI Taxonomy" id="267555"/>
    <lineage>
        <taxon>Eukaryota</taxon>
        <taxon>Viridiplantae</taxon>
        <taxon>Streptophyta</taxon>
        <taxon>Embryophyta</taxon>
        <taxon>Tracheophyta</taxon>
        <taxon>Spermatophyta</taxon>
        <taxon>Magnoliopsida</taxon>
        <taxon>eudicotyledons</taxon>
        <taxon>Gunneridae</taxon>
        <taxon>Pentapetalae</taxon>
        <taxon>asterids</taxon>
        <taxon>lamiids</taxon>
        <taxon>Solanales</taxon>
        <taxon>Convolvulaceae</taxon>
        <taxon>Cuscuteae</taxon>
        <taxon>Cuscuta</taxon>
        <taxon>Cuscuta subgen. Grammica</taxon>
        <taxon>Cuscuta sect. Cleistogrammica</taxon>
    </lineage>
</organism>
<gene>
    <name evidence="2" type="ORF">DM860_000660</name>
</gene>
<feature type="region of interest" description="Disordered" evidence="1">
    <location>
        <begin position="55"/>
        <end position="95"/>
    </location>
</feature>
<accession>A0A328CXS9</accession>
<feature type="compositionally biased region" description="Basic and acidic residues" evidence="1">
    <location>
        <begin position="1"/>
        <end position="10"/>
    </location>
</feature>
<name>A0A328CXS9_9ASTE</name>
<dbReference type="AlphaFoldDB" id="A0A328CXS9"/>
<dbReference type="EMBL" id="NQVE01000215">
    <property type="protein sequence ID" value="RAL37966.1"/>
    <property type="molecule type" value="Genomic_DNA"/>
</dbReference>